<dbReference type="PANTHER" id="PTHR37946">
    <property type="entry name" value="SLL1969 PROTEIN"/>
    <property type="match status" value="1"/>
</dbReference>
<sequence>MSIPLCSSGLALARCAGLESAALAGHVLMYPVGLHGGDWPLRRPHCLHEEAARHHPVILLHGLFDNRAVFTLLRHHLRVHGWDHVHSLNYNSLALSLPEAAALLGRHVEHTRRVYGGARVALVGHSLGGLVARYYVQRLGGDAHVHTVVTVATPHRGTLAAHLLQPLPIVRQLLPGSAVLEELQRPAPGCATRFLSIWSDLDPVILPQHSARLDHPDLLAENVLVPGVGHLSLPMHGAVLARIREALTPTPEAAAGPAAEVA</sequence>
<comment type="caution">
    <text evidence="1">The sequence shown here is derived from an EMBL/GenBank/DDBJ whole genome shotgun (WGS) entry which is preliminary data.</text>
</comment>
<dbReference type="Pfam" id="PF02089">
    <property type="entry name" value="Palm_thioest"/>
    <property type="match status" value="1"/>
</dbReference>
<dbReference type="Gene3D" id="3.40.50.1820">
    <property type="entry name" value="alpha/beta hydrolase"/>
    <property type="match status" value="1"/>
</dbReference>
<dbReference type="SUPFAM" id="SSF53474">
    <property type="entry name" value="alpha/beta-Hydrolases"/>
    <property type="match status" value="1"/>
</dbReference>
<gene>
    <name evidence="1" type="ORF">ACFP3V_06835</name>
</gene>
<accession>A0ABW1FXG0</accession>
<dbReference type="Proteomes" id="UP001596174">
    <property type="component" value="Unassembled WGS sequence"/>
</dbReference>
<reference evidence="2" key="1">
    <citation type="journal article" date="2019" name="Int. J. Syst. Evol. Microbiol.">
        <title>The Global Catalogue of Microorganisms (GCM) 10K type strain sequencing project: providing services to taxonomists for standard genome sequencing and annotation.</title>
        <authorList>
            <consortium name="The Broad Institute Genomics Platform"/>
            <consortium name="The Broad Institute Genome Sequencing Center for Infectious Disease"/>
            <person name="Wu L."/>
            <person name="Ma J."/>
        </authorList>
    </citation>
    <scope>NUCLEOTIDE SEQUENCE [LARGE SCALE GENOMIC DNA]</scope>
    <source>
        <strain evidence="2">JCM 4816</strain>
    </source>
</reference>
<dbReference type="RefSeq" id="WP_380580830.1">
    <property type="nucleotide sequence ID" value="NZ_JBHSQJ010000021.1"/>
</dbReference>
<evidence type="ECO:0000313" key="1">
    <source>
        <dbReference type="EMBL" id="MFC5906928.1"/>
    </source>
</evidence>
<evidence type="ECO:0000313" key="2">
    <source>
        <dbReference type="Proteomes" id="UP001596174"/>
    </source>
</evidence>
<dbReference type="PANTHER" id="PTHR37946:SF1">
    <property type="entry name" value="SLL1969 PROTEIN"/>
    <property type="match status" value="1"/>
</dbReference>
<dbReference type="InterPro" id="IPR029058">
    <property type="entry name" value="AB_hydrolase_fold"/>
</dbReference>
<name>A0ABW1FXG0_9ACTN</name>
<organism evidence="1 2">
    <name type="scientific">Streptacidiphilus monticola</name>
    <dbReference type="NCBI Taxonomy" id="2161674"/>
    <lineage>
        <taxon>Bacteria</taxon>
        <taxon>Bacillati</taxon>
        <taxon>Actinomycetota</taxon>
        <taxon>Actinomycetes</taxon>
        <taxon>Kitasatosporales</taxon>
        <taxon>Streptomycetaceae</taxon>
        <taxon>Streptacidiphilus</taxon>
    </lineage>
</organism>
<protein>
    <submittedName>
        <fullName evidence="1">Esterase/lipase family protein</fullName>
    </submittedName>
</protein>
<keyword evidence="2" id="KW-1185">Reference proteome</keyword>
<proteinExistence type="predicted"/>
<dbReference type="EMBL" id="JBHSQJ010000021">
    <property type="protein sequence ID" value="MFC5906928.1"/>
    <property type="molecule type" value="Genomic_DNA"/>
</dbReference>